<evidence type="ECO:0000256" key="1">
    <source>
        <dbReference type="SAM" id="MobiDB-lite"/>
    </source>
</evidence>
<organism evidence="2 3">
    <name type="scientific">Pseudokineococcus basanitobsidens</name>
    <dbReference type="NCBI Taxonomy" id="1926649"/>
    <lineage>
        <taxon>Bacteria</taxon>
        <taxon>Bacillati</taxon>
        <taxon>Actinomycetota</taxon>
        <taxon>Actinomycetes</taxon>
        <taxon>Kineosporiales</taxon>
        <taxon>Kineosporiaceae</taxon>
        <taxon>Pseudokineococcus</taxon>
    </lineage>
</organism>
<gene>
    <name evidence="2" type="ORF">WDZ17_13695</name>
</gene>
<accession>A0ABU8RMP1</accession>
<evidence type="ECO:0000313" key="3">
    <source>
        <dbReference type="Proteomes" id="UP001387100"/>
    </source>
</evidence>
<dbReference type="Proteomes" id="UP001387100">
    <property type="component" value="Unassembled WGS sequence"/>
</dbReference>
<comment type="caution">
    <text evidence="2">The sequence shown here is derived from an EMBL/GenBank/DDBJ whole genome shotgun (WGS) entry which is preliminary data.</text>
</comment>
<feature type="region of interest" description="Disordered" evidence="1">
    <location>
        <begin position="213"/>
        <end position="236"/>
    </location>
</feature>
<reference evidence="2 3" key="1">
    <citation type="journal article" date="2017" name="Int. J. Syst. Evol. Microbiol.">
        <title>Pseudokineococcus basanitobsidens sp. nov., isolated from volcanic rock.</title>
        <authorList>
            <person name="Lee D.W."/>
            <person name="Park M.Y."/>
            <person name="Kim J.J."/>
            <person name="Kim B.S."/>
        </authorList>
    </citation>
    <scope>NUCLEOTIDE SEQUENCE [LARGE SCALE GENOMIC DNA]</scope>
    <source>
        <strain evidence="2 3">DSM 103726</strain>
    </source>
</reference>
<evidence type="ECO:0000313" key="2">
    <source>
        <dbReference type="EMBL" id="MEJ5946346.1"/>
    </source>
</evidence>
<dbReference type="EMBL" id="JBBIAA010000021">
    <property type="protein sequence ID" value="MEJ5946346.1"/>
    <property type="molecule type" value="Genomic_DNA"/>
</dbReference>
<name>A0ABU8RMP1_9ACTN</name>
<keyword evidence="3" id="KW-1185">Reference proteome</keyword>
<dbReference type="RefSeq" id="WP_339575730.1">
    <property type="nucleotide sequence ID" value="NZ_JBBIAA010000021.1"/>
</dbReference>
<sequence length="236" mass="25965">MPIDIHVERYSDDSARELRSATEELTTALRRFAEETSLMHGGTAEHRTFEALRAEVERTVVAWHERAQEHSGQSVLPLDDELVTYVGDDEDDEDDDGPEEVLGPVAALSVVSRWDLEVTDAELLITSGRQSHRRSNPEEDEQDATEAVADVAAALQAVLHEHGEPWYSIAGVDPIGGARVFLTPDAGEEPAAGYEVEQAASEVVDADFEEDDPEEWDSVTPVMPPTGTVIFSERWG</sequence>
<protein>
    <submittedName>
        <fullName evidence="2">Uncharacterized protein</fullName>
    </submittedName>
</protein>
<proteinExistence type="predicted"/>